<dbReference type="RefSeq" id="WP_202653339.1">
    <property type="nucleotide sequence ID" value="NZ_JAESWB010000134.1"/>
</dbReference>
<comment type="caution">
    <text evidence="2">The sequence shown here is derived from an EMBL/GenBank/DDBJ whole genome shotgun (WGS) entry which is preliminary data.</text>
</comment>
<dbReference type="Proteomes" id="UP000623967">
    <property type="component" value="Unassembled WGS sequence"/>
</dbReference>
<sequence length="68" mass="7848">MIVRNIQGIQEKYEEQKTHSLKEVMQDIVHACNDGRFETFAGRFTTGLFVIGLVFAIPVFVIILKFLF</sequence>
<keyword evidence="1" id="KW-1133">Transmembrane helix</keyword>
<protein>
    <recommendedName>
        <fullName evidence="4">Tetrahydromethanopterin S-methyltransferase</fullName>
    </recommendedName>
</protein>
<dbReference type="EMBL" id="JAESWB010000134">
    <property type="protein sequence ID" value="MBL4952059.1"/>
    <property type="molecule type" value="Genomic_DNA"/>
</dbReference>
<evidence type="ECO:0000313" key="2">
    <source>
        <dbReference type="EMBL" id="MBL4952059.1"/>
    </source>
</evidence>
<evidence type="ECO:0008006" key="4">
    <source>
        <dbReference type="Google" id="ProtNLM"/>
    </source>
</evidence>
<accession>A0ABS1TL60</accession>
<organism evidence="2 3">
    <name type="scientific">Neobacillus paridis</name>
    <dbReference type="NCBI Taxonomy" id="2803862"/>
    <lineage>
        <taxon>Bacteria</taxon>
        <taxon>Bacillati</taxon>
        <taxon>Bacillota</taxon>
        <taxon>Bacilli</taxon>
        <taxon>Bacillales</taxon>
        <taxon>Bacillaceae</taxon>
        <taxon>Neobacillus</taxon>
    </lineage>
</organism>
<gene>
    <name evidence="2" type="ORF">JK635_07525</name>
</gene>
<evidence type="ECO:0000313" key="3">
    <source>
        <dbReference type="Proteomes" id="UP000623967"/>
    </source>
</evidence>
<keyword evidence="3" id="KW-1185">Reference proteome</keyword>
<evidence type="ECO:0000256" key="1">
    <source>
        <dbReference type="SAM" id="Phobius"/>
    </source>
</evidence>
<proteinExistence type="predicted"/>
<keyword evidence="1" id="KW-0812">Transmembrane</keyword>
<keyword evidence="1" id="KW-0472">Membrane</keyword>
<name>A0ABS1TL60_9BACI</name>
<feature type="transmembrane region" description="Helical" evidence="1">
    <location>
        <begin position="44"/>
        <end position="67"/>
    </location>
</feature>
<reference evidence="2 3" key="1">
    <citation type="submission" date="2021-01" db="EMBL/GenBank/DDBJ databases">
        <title>Genome public.</title>
        <authorList>
            <person name="Liu C."/>
            <person name="Sun Q."/>
        </authorList>
    </citation>
    <scope>NUCLEOTIDE SEQUENCE [LARGE SCALE GENOMIC DNA]</scope>
    <source>
        <strain evidence="2 3">YIM B02564</strain>
    </source>
</reference>